<comment type="caution">
    <text evidence="1">The sequence shown here is derived from an EMBL/GenBank/DDBJ whole genome shotgun (WGS) entry which is preliminary data.</text>
</comment>
<evidence type="ECO:0000313" key="2">
    <source>
        <dbReference type="Proteomes" id="UP001209878"/>
    </source>
</evidence>
<keyword evidence="2" id="KW-1185">Reference proteome</keyword>
<proteinExistence type="predicted"/>
<dbReference type="AlphaFoldDB" id="A0AAD9NE54"/>
<organism evidence="1 2">
    <name type="scientific">Ridgeia piscesae</name>
    <name type="common">Tubeworm</name>
    <dbReference type="NCBI Taxonomy" id="27915"/>
    <lineage>
        <taxon>Eukaryota</taxon>
        <taxon>Metazoa</taxon>
        <taxon>Spiralia</taxon>
        <taxon>Lophotrochozoa</taxon>
        <taxon>Annelida</taxon>
        <taxon>Polychaeta</taxon>
        <taxon>Sedentaria</taxon>
        <taxon>Canalipalpata</taxon>
        <taxon>Sabellida</taxon>
        <taxon>Siboglinidae</taxon>
        <taxon>Ridgeia</taxon>
    </lineage>
</organism>
<name>A0AAD9NE54_RIDPI</name>
<accession>A0AAD9NE54</accession>
<reference evidence="1" key="1">
    <citation type="journal article" date="2023" name="Mol. Biol. Evol.">
        <title>Third-Generation Sequencing Reveals the Adaptive Role of the Epigenome in Three Deep-Sea Polychaetes.</title>
        <authorList>
            <person name="Perez M."/>
            <person name="Aroh O."/>
            <person name="Sun Y."/>
            <person name="Lan Y."/>
            <person name="Juniper S.K."/>
            <person name="Young C.R."/>
            <person name="Angers B."/>
            <person name="Qian P.Y."/>
        </authorList>
    </citation>
    <scope>NUCLEOTIDE SEQUENCE</scope>
    <source>
        <strain evidence="1">R07B-5</strain>
    </source>
</reference>
<dbReference type="Proteomes" id="UP001209878">
    <property type="component" value="Unassembled WGS sequence"/>
</dbReference>
<gene>
    <name evidence="1" type="ORF">NP493_1445g00092</name>
</gene>
<dbReference type="EMBL" id="JAODUO010001442">
    <property type="protein sequence ID" value="KAK2163884.1"/>
    <property type="molecule type" value="Genomic_DNA"/>
</dbReference>
<evidence type="ECO:0000313" key="1">
    <source>
        <dbReference type="EMBL" id="KAK2163884.1"/>
    </source>
</evidence>
<protein>
    <submittedName>
        <fullName evidence="1">Uncharacterized protein</fullName>
    </submittedName>
</protein>
<sequence>MKCPLCSFWNQSQLTCVQVWFDTEHCVITGHQTVTAVVLLNRGKQLMFCIDFEDDDLVQNGTPYQPWVMNRGVTVVNDQQCPQGEKCGFFNASLLEVPFFSNNYDPWLGLVITLHYRQTAKSNIDQGIISNDCFGGVPFAPGNSLYCSAAGDGTRFNAGLKARDPNDIVDLSAVSSINMISLSLLTGNNK</sequence>